<sequence length="87" mass="9420">MVLLPQLRRLYIEATHDTESPPSNARNDLAASNDVDVVSQSRLVCTGNDCSKLELDSSAEKGLSKIEQITEPSLETGGAGHWRPADN</sequence>
<evidence type="ECO:0000313" key="4">
    <source>
        <dbReference type="Proteomes" id="UP000294530"/>
    </source>
</evidence>
<feature type="region of interest" description="Disordered" evidence="1">
    <location>
        <begin position="63"/>
        <end position="87"/>
    </location>
</feature>
<reference evidence="3" key="2">
    <citation type="submission" date="2021-07" db="EMBL/GenBank/DDBJ databases">
        <authorList>
            <person name="Fletcher K."/>
        </authorList>
    </citation>
    <scope>NUCLEOTIDE SEQUENCE</scope>
    <source>
        <strain evidence="3">SF5</strain>
    </source>
</reference>
<keyword evidence="4" id="KW-1185">Reference proteome</keyword>
<evidence type="ECO:0000313" key="3">
    <source>
        <dbReference type="EMBL" id="TDH69909.1"/>
    </source>
</evidence>
<dbReference type="RefSeq" id="XP_067819408.1">
    <property type="nucleotide sequence ID" value="XM_067960203.1"/>
</dbReference>
<dbReference type="GeneID" id="94345874"/>
<dbReference type="Proteomes" id="UP000294530">
    <property type="component" value="Unassembled WGS sequence"/>
</dbReference>
<organism evidence="3 4">
    <name type="scientific">Bremia lactucae</name>
    <name type="common">Lettuce downy mildew</name>
    <dbReference type="NCBI Taxonomy" id="4779"/>
    <lineage>
        <taxon>Eukaryota</taxon>
        <taxon>Sar</taxon>
        <taxon>Stramenopiles</taxon>
        <taxon>Oomycota</taxon>
        <taxon>Peronosporomycetes</taxon>
        <taxon>Peronosporales</taxon>
        <taxon>Peronosporaceae</taxon>
        <taxon>Bremia</taxon>
    </lineage>
</organism>
<name>A0A976FNY7_BRELC</name>
<dbReference type="EMBL" id="SHOA02000008">
    <property type="protein sequence ID" value="TDH69903.1"/>
    <property type="molecule type" value="Genomic_DNA"/>
</dbReference>
<accession>A0A976FNY7</accession>
<comment type="caution">
    <text evidence="3">The sequence shown here is derived from an EMBL/GenBank/DDBJ whole genome shotgun (WGS) entry which is preliminary data.</text>
</comment>
<dbReference type="EMBL" id="SHOA02000008">
    <property type="protein sequence ID" value="TDH69909.1"/>
    <property type="molecule type" value="Genomic_DNA"/>
</dbReference>
<reference evidence="3 4" key="1">
    <citation type="journal article" date="2021" name="Genome Biol.">
        <title>AFLAP: assembly-free linkage analysis pipeline using k-mers from genome sequencing data.</title>
        <authorList>
            <person name="Fletcher K."/>
            <person name="Zhang L."/>
            <person name="Gil J."/>
            <person name="Han R."/>
            <person name="Cavanaugh K."/>
            <person name="Michelmore R."/>
        </authorList>
    </citation>
    <scope>NUCLEOTIDE SEQUENCE [LARGE SCALE GENOMIC DNA]</scope>
    <source>
        <strain evidence="3 4">SF5</strain>
    </source>
</reference>
<dbReference type="AlphaFoldDB" id="A0A976FNY7"/>
<protein>
    <submittedName>
        <fullName evidence="3">Uncharacterized protein</fullName>
    </submittedName>
</protein>
<gene>
    <name evidence="3" type="ORF">CCR75_002103</name>
    <name evidence="2" type="ORF">CCR75_006263</name>
</gene>
<evidence type="ECO:0000256" key="1">
    <source>
        <dbReference type="SAM" id="MobiDB-lite"/>
    </source>
</evidence>
<proteinExistence type="predicted"/>
<dbReference type="KEGG" id="blac:94345874"/>
<evidence type="ECO:0000313" key="2">
    <source>
        <dbReference type="EMBL" id="TDH69903.1"/>
    </source>
</evidence>